<dbReference type="Pfam" id="PF01190">
    <property type="entry name" value="Pollen_Ole_e_1"/>
    <property type="match status" value="1"/>
</dbReference>
<protein>
    <recommendedName>
        <fullName evidence="5">Pollen Ole e 1 allergen and extensin family protein</fullName>
    </recommendedName>
</protein>
<evidence type="ECO:0008006" key="5">
    <source>
        <dbReference type="Google" id="ProtNLM"/>
    </source>
</evidence>
<evidence type="ECO:0000256" key="1">
    <source>
        <dbReference type="ARBA" id="ARBA00010049"/>
    </source>
</evidence>
<dbReference type="EMBL" id="RDQH01000334">
    <property type="protein sequence ID" value="RXH90820.1"/>
    <property type="molecule type" value="Genomic_DNA"/>
</dbReference>
<dbReference type="PANTHER" id="PTHR31614:SF5">
    <property type="entry name" value="ALLERGEN-LIKE PROTEIN BRSN20"/>
    <property type="match status" value="1"/>
</dbReference>
<dbReference type="PROSITE" id="PS00925">
    <property type="entry name" value="OLEEI"/>
    <property type="match status" value="1"/>
</dbReference>
<gene>
    <name evidence="3" type="ORF">DVH24_006765</name>
</gene>
<organism evidence="3 4">
    <name type="scientific">Malus domestica</name>
    <name type="common">Apple</name>
    <name type="synonym">Pyrus malus</name>
    <dbReference type="NCBI Taxonomy" id="3750"/>
    <lineage>
        <taxon>Eukaryota</taxon>
        <taxon>Viridiplantae</taxon>
        <taxon>Streptophyta</taxon>
        <taxon>Embryophyta</taxon>
        <taxon>Tracheophyta</taxon>
        <taxon>Spermatophyta</taxon>
        <taxon>Magnoliopsida</taxon>
        <taxon>eudicotyledons</taxon>
        <taxon>Gunneridae</taxon>
        <taxon>Pentapetalae</taxon>
        <taxon>rosids</taxon>
        <taxon>fabids</taxon>
        <taxon>Rosales</taxon>
        <taxon>Rosaceae</taxon>
        <taxon>Amygdaloideae</taxon>
        <taxon>Maleae</taxon>
        <taxon>Malus</taxon>
    </lineage>
</organism>
<evidence type="ECO:0000256" key="2">
    <source>
        <dbReference type="ARBA" id="ARBA00023157"/>
    </source>
</evidence>
<name>A0A498J5P7_MALDO</name>
<dbReference type="SMR" id="A0A498J5P7"/>
<proteinExistence type="inferred from homology"/>
<dbReference type="PANTHER" id="PTHR31614">
    <property type="entry name" value="PROTEIN DOWNSTREAM OF FLC-RELATED"/>
    <property type="match status" value="1"/>
</dbReference>
<keyword evidence="2" id="KW-1015">Disulfide bond</keyword>
<dbReference type="Proteomes" id="UP000290289">
    <property type="component" value="Chromosome 8"/>
</dbReference>
<dbReference type="InterPro" id="IPR006041">
    <property type="entry name" value="Pollen_Ole_e1_allergen"/>
</dbReference>
<dbReference type="GO" id="GO:0005615">
    <property type="term" value="C:extracellular space"/>
    <property type="evidence" value="ECO:0007669"/>
    <property type="project" value="InterPro"/>
</dbReference>
<reference evidence="3 4" key="1">
    <citation type="submission" date="2018-10" db="EMBL/GenBank/DDBJ databases">
        <title>A high-quality apple genome assembly.</title>
        <authorList>
            <person name="Hu J."/>
        </authorList>
    </citation>
    <scope>NUCLEOTIDE SEQUENCE [LARGE SCALE GENOMIC DNA]</scope>
    <source>
        <strain evidence="4">cv. HFTH1</strain>
        <tissue evidence="3">Young leaf</tissue>
    </source>
</reference>
<accession>A0A498J5P7</accession>
<sequence>MGNQFFRLLLRLFPHQHHHTHTHSLSLHISHSSAFHFRNLVISLKSLRQNEVKRQKTASMAKLFLLIALCMLPALAAATRPMRTPFTVEGKVYCDTCRAGYETKAITYIAGAKVRLECRDKTSMALLYTKEGTTDSAGCYKIPVAEDHLDQFCDAVLVSSPQKDCATVSPGRERARVILTANNGIASYNRFANAMGFMRTEALSGCTQILKELQELDE</sequence>
<evidence type="ECO:0000313" key="4">
    <source>
        <dbReference type="Proteomes" id="UP000290289"/>
    </source>
</evidence>
<dbReference type="STRING" id="3750.A0A498J5P7"/>
<dbReference type="AlphaFoldDB" id="A0A498J5P7"/>
<dbReference type="InterPro" id="IPR006040">
    <property type="entry name" value="Allergen_Ole_e_I_CS"/>
</dbReference>
<comment type="caution">
    <text evidence="3">The sequence shown here is derived from an EMBL/GenBank/DDBJ whole genome shotgun (WGS) entry which is preliminary data.</text>
</comment>
<dbReference type="Gramene" id="mRNA:MD08G0147500">
    <property type="protein sequence ID" value="mRNA:MD08G0147500"/>
    <property type="gene ID" value="MD08G0147500"/>
</dbReference>
<keyword evidence="4" id="KW-1185">Reference proteome</keyword>
<comment type="similarity">
    <text evidence="1">Belongs to the Ole e I family.</text>
</comment>
<evidence type="ECO:0000313" key="3">
    <source>
        <dbReference type="EMBL" id="RXH90820.1"/>
    </source>
</evidence>